<dbReference type="PANTHER" id="PTHR30231">
    <property type="entry name" value="DNA POLYMERASE III SUBUNIT EPSILON"/>
    <property type="match status" value="1"/>
</dbReference>
<dbReference type="CDD" id="cd06127">
    <property type="entry name" value="DEDDh"/>
    <property type="match status" value="1"/>
</dbReference>
<keyword evidence="6" id="KW-1185">Reference proteome</keyword>
<reference evidence="5 6" key="1">
    <citation type="submission" date="2023-06" db="EMBL/GenBank/DDBJ databases">
        <title>Draft genome sequence of Gleimia hominis type strain CCUG 57540T.</title>
        <authorList>
            <person name="Salva-Serra F."/>
            <person name="Cardew S."/>
            <person name="Jensie Markopoulos S."/>
            <person name="Ohlen M."/>
            <person name="Inganas E."/>
            <person name="Svensson-Stadler L."/>
            <person name="Moore E.R.B."/>
        </authorList>
    </citation>
    <scope>NUCLEOTIDE SEQUENCE [LARGE SCALE GENOMIC DNA]</scope>
    <source>
        <strain evidence="5 6">CCUG 57540</strain>
    </source>
</reference>
<dbReference type="InterPro" id="IPR013520">
    <property type="entry name" value="Ribonucl_H"/>
</dbReference>
<evidence type="ECO:0000256" key="3">
    <source>
        <dbReference type="ARBA" id="ARBA00022839"/>
    </source>
</evidence>
<keyword evidence="1" id="KW-0540">Nuclease</keyword>
<dbReference type="SMART" id="SM00479">
    <property type="entry name" value="EXOIII"/>
    <property type="match status" value="1"/>
</dbReference>
<evidence type="ECO:0000313" key="5">
    <source>
        <dbReference type="EMBL" id="MDT3767196.1"/>
    </source>
</evidence>
<evidence type="ECO:0000313" key="6">
    <source>
        <dbReference type="Proteomes" id="UP001247542"/>
    </source>
</evidence>
<comment type="caution">
    <text evidence="5">The sequence shown here is derived from an EMBL/GenBank/DDBJ whole genome shotgun (WGS) entry which is preliminary data.</text>
</comment>
<proteinExistence type="predicted"/>
<keyword evidence="3 5" id="KW-0269">Exonuclease</keyword>
<dbReference type="PANTHER" id="PTHR30231:SF4">
    <property type="entry name" value="PROTEIN NEN2"/>
    <property type="match status" value="1"/>
</dbReference>
<dbReference type="NCBIfam" id="NF005927">
    <property type="entry name" value="PRK07942.1"/>
    <property type="match status" value="1"/>
</dbReference>
<feature type="domain" description="Exonuclease" evidence="4">
    <location>
        <begin position="7"/>
        <end position="186"/>
    </location>
</feature>
<evidence type="ECO:0000256" key="1">
    <source>
        <dbReference type="ARBA" id="ARBA00022722"/>
    </source>
</evidence>
<dbReference type="Pfam" id="PF00929">
    <property type="entry name" value="RNase_T"/>
    <property type="match status" value="1"/>
</dbReference>
<evidence type="ECO:0000259" key="4">
    <source>
        <dbReference type="SMART" id="SM00479"/>
    </source>
</evidence>
<sequence>MSWSDGRLLGFDTETTGVNTAQARLVTAAIVVRDGGQDQTVTWLADPQVEIPQAAQRVHGISTEYARENGSPAPQVLAEVADMLVEQLHEGLPVVAFNAPFDLALMEAELARHNLPTLRERLGHLSPIVDPYVLDRYCWRYRKGKRTLSATLPAYGLTVAQDMHTAEVDVRATLDLAQAIAARYPKVAQMDPGELHAHQVQWAKELEDSYAAFLRSRGRTPRPRGPWPI</sequence>
<dbReference type="GO" id="GO:0004527">
    <property type="term" value="F:exonuclease activity"/>
    <property type="evidence" value="ECO:0007669"/>
    <property type="project" value="UniProtKB-KW"/>
</dbReference>
<dbReference type="RefSeq" id="WP_313272558.1">
    <property type="nucleotide sequence ID" value="NZ_JASXSX010000001.1"/>
</dbReference>
<gene>
    <name evidence="5" type="ORF">QS713_03830</name>
</gene>
<protein>
    <submittedName>
        <fullName evidence="5">Exonuclease domain-containing protein</fullName>
    </submittedName>
</protein>
<dbReference type="InterPro" id="IPR012337">
    <property type="entry name" value="RNaseH-like_sf"/>
</dbReference>
<keyword evidence="2" id="KW-0378">Hydrolase</keyword>
<evidence type="ECO:0000256" key="2">
    <source>
        <dbReference type="ARBA" id="ARBA00022801"/>
    </source>
</evidence>
<dbReference type="Gene3D" id="3.30.420.10">
    <property type="entry name" value="Ribonuclease H-like superfamily/Ribonuclease H"/>
    <property type="match status" value="1"/>
</dbReference>
<name>A0ABU3IB97_9ACTO</name>
<dbReference type="EMBL" id="JASXSX010000001">
    <property type="protein sequence ID" value="MDT3767196.1"/>
    <property type="molecule type" value="Genomic_DNA"/>
</dbReference>
<dbReference type="Proteomes" id="UP001247542">
    <property type="component" value="Unassembled WGS sequence"/>
</dbReference>
<organism evidence="5 6">
    <name type="scientific">Gleimia hominis</name>
    <dbReference type="NCBI Taxonomy" id="595468"/>
    <lineage>
        <taxon>Bacteria</taxon>
        <taxon>Bacillati</taxon>
        <taxon>Actinomycetota</taxon>
        <taxon>Actinomycetes</taxon>
        <taxon>Actinomycetales</taxon>
        <taxon>Actinomycetaceae</taxon>
        <taxon>Gleimia</taxon>
    </lineage>
</organism>
<dbReference type="InterPro" id="IPR036397">
    <property type="entry name" value="RNaseH_sf"/>
</dbReference>
<dbReference type="SUPFAM" id="SSF53098">
    <property type="entry name" value="Ribonuclease H-like"/>
    <property type="match status" value="1"/>
</dbReference>
<accession>A0ABU3IB97</accession>